<dbReference type="AlphaFoldDB" id="A0AAV2KUG6"/>
<dbReference type="InterPro" id="IPR003599">
    <property type="entry name" value="Ig_sub"/>
</dbReference>
<dbReference type="FunFam" id="2.60.40.10:FF:000088">
    <property type="entry name" value="Butyrophilin subfamily 1 member A1"/>
    <property type="match status" value="1"/>
</dbReference>
<dbReference type="GO" id="GO:0005102">
    <property type="term" value="F:signaling receptor binding"/>
    <property type="evidence" value="ECO:0007669"/>
    <property type="project" value="TreeGrafter"/>
</dbReference>
<organism evidence="12 13">
    <name type="scientific">Knipowitschia caucasica</name>
    <name type="common">Caucasian dwarf goby</name>
    <name type="synonym">Pomatoschistus caucasicus</name>
    <dbReference type="NCBI Taxonomy" id="637954"/>
    <lineage>
        <taxon>Eukaryota</taxon>
        <taxon>Metazoa</taxon>
        <taxon>Chordata</taxon>
        <taxon>Craniata</taxon>
        <taxon>Vertebrata</taxon>
        <taxon>Euteleostomi</taxon>
        <taxon>Actinopterygii</taxon>
        <taxon>Neopterygii</taxon>
        <taxon>Teleostei</taxon>
        <taxon>Neoteleostei</taxon>
        <taxon>Acanthomorphata</taxon>
        <taxon>Gobiaria</taxon>
        <taxon>Gobiiformes</taxon>
        <taxon>Gobioidei</taxon>
        <taxon>Gobiidae</taxon>
        <taxon>Gobiinae</taxon>
        <taxon>Knipowitschia</taxon>
    </lineage>
</organism>
<evidence type="ECO:0000256" key="2">
    <source>
        <dbReference type="ARBA" id="ARBA00022692"/>
    </source>
</evidence>
<dbReference type="FunFam" id="2.60.40.10:FF:000142">
    <property type="entry name" value="V-set domain-containing T-cell activation inhibitor 1"/>
    <property type="match status" value="1"/>
</dbReference>
<comment type="subcellular location">
    <subcellularLocation>
        <location evidence="1">Membrane</location>
    </subcellularLocation>
</comment>
<dbReference type="SUPFAM" id="SSF48726">
    <property type="entry name" value="Immunoglobulin"/>
    <property type="match status" value="2"/>
</dbReference>
<dbReference type="InterPro" id="IPR003597">
    <property type="entry name" value="Ig_C1-set"/>
</dbReference>
<dbReference type="GO" id="GO:0050852">
    <property type="term" value="P:T cell receptor signaling pathway"/>
    <property type="evidence" value="ECO:0007669"/>
    <property type="project" value="TreeGrafter"/>
</dbReference>
<evidence type="ECO:0000313" key="13">
    <source>
        <dbReference type="Proteomes" id="UP001497482"/>
    </source>
</evidence>
<dbReference type="GO" id="GO:0042110">
    <property type="term" value="P:T cell activation"/>
    <property type="evidence" value="ECO:0007669"/>
    <property type="project" value="UniProtKB-ARBA"/>
</dbReference>
<keyword evidence="13" id="KW-1185">Reference proteome</keyword>
<dbReference type="PROSITE" id="PS50835">
    <property type="entry name" value="IG_LIKE"/>
    <property type="match status" value="2"/>
</dbReference>
<accession>A0AAV2KUG6</accession>
<reference evidence="12 13" key="1">
    <citation type="submission" date="2024-04" db="EMBL/GenBank/DDBJ databases">
        <authorList>
            <person name="Waldvogel A.-M."/>
            <person name="Schoenle A."/>
        </authorList>
    </citation>
    <scope>NUCLEOTIDE SEQUENCE [LARGE SCALE GENOMIC DNA]</scope>
</reference>
<dbReference type="CDD" id="cd00098">
    <property type="entry name" value="IgC1"/>
    <property type="match status" value="1"/>
</dbReference>
<evidence type="ECO:0000256" key="1">
    <source>
        <dbReference type="ARBA" id="ARBA00004370"/>
    </source>
</evidence>
<dbReference type="InterPro" id="IPR007110">
    <property type="entry name" value="Ig-like_dom"/>
</dbReference>
<dbReference type="SMART" id="SM00407">
    <property type="entry name" value="IGc1"/>
    <property type="match status" value="1"/>
</dbReference>
<dbReference type="SMART" id="SM00409">
    <property type="entry name" value="IG"/>
    <property type="match status" value="2"/>
</dbReference>
<dbReference type="GO" id="GO:0050863">
    <property type="term" value="P:regulation of T cell activation"/>
    <property type="evidence" value="ECO:0007669"/>
    <property type="project" value="UniProtKB-ARBA"/>
</dbReference>
<name>A0AAV2KUG6_KNICA</name>
<keyword evidence="4" id="KW-1133">Transmembrane helix</keyword>
<dbReference type="SMART" id="SM00406">
    <property type="entry name" value="IGv"/>
    <property type="match status" value="1"/>
</dbReference>
<evidence type="ECO:0000256" key="7">
    <source>
        <dbReference type="ARBA" id="ARBA00023180"/>
    </source>
</evidence>
<dbReference type="InterPro" id="IPR003006">
    <property type="entry name" value="Ig/MHC_CS"/>
</dbReference>
<dbReference type="InterPro" id="IPR050504">
    <property type="entry name" value="IgSF_BTN/MOG"/>
</dbReference>
<evidence type="ECO:0000259" key="11">
    <source>
        <dbReference type="PROSITE" id="PS50835"/>
    </source>
</evidence>
<evidence type="ECO:0000256" key="6">
    <source>
        <dbReference type="ARBA" id="ARBA00023157"/>
    </source>
</evidence>
<dbReference type="PANTHER" id="PTHR24100">
    <property type="entry name" value="BUTYROPHILIN"/>
    <property type="match status" value="1"/>
</dbReference>
<keyword evidence="2" id="KW-0812">Transmembrane</keyword>
<feature type="domain" description="Ig-like" evidence="11">
    <location>
        <begin position="137"/>
        <end position="222"/>
    </location>
</feature>
<protein>
    <recommendedName>
        <fullName evidence="11">Ig-like domain-containing protein</fullName>
    </recommendedName>
</protein>
<dbReference type="Gene3D" id="2.60.40.10">
    <property type="entry name" value="Immunoglobulins"/>
    <property type="match status" value="2"/>
</dbReference>
<comment type="similarity">
    <text evidence="9">Belongs to the SKINT family.</text>
</comment>
<keyword evidence="5" id="KW-0472">Membrane</keyword>
<evidence type="ECO:0000256" key="5">
    <source>
        <dbReference type="ARBA" id="ARBA00023136"/>
    </source>
</evidence>
<feature type="signal peptide" evidence="10">
    <location>
        <begin position="1"/>
        <end position="19"/>
    </location>
</feature>
<dbReference type="InterPro" id="IPR053896">
    <property type="entry name" value="BTN3A2-like_Ig-C"/>
</dbReference>
<dbReference type="GO" id="GO:0001817">
    <property type="term" value="P:regulation of cytokine production"/>
    <property type="evidence" value="ECO:0007669"/>
    <property type="project" value="TreeGrafter"/>
</dbReference>
<dbReference type="InterPro" id="IPR013783">
    <property type="entry name" value="Ig-like_fold"/>
</dbReference>
<proteinExistence type="inferred from homology"/>
<dbReference type="Proteomes" id="UP001497482">
    <property type="component" value="Chromosome 19"/>
</dbReference>
<evidence type="ECO:0000256" key="9">
    <source>
        <dbReference type="ARBA" id="ARBA00038221"/>
    </source>
</evidence>
<feature type="chain" id="PRO_5043539390" description="Ig-like domain-containing protein" evidence="10">
    <location>
        <begin position="20"/>
        <end position="244"/>
    </location>
</feature>
<dbReference type="PANTHER" id="PTHR24100:SF151">
    <property type="entry name" value="ICOS LIGAND"/>
    <property type="match status" value="1"/>
</dbReference>
<keyword evidence="8" id="KW-0393">Immunoglobulin domain</keyword>
<evidence type="ECO:0000256" key="10">
    <source>
        <dbReference type="SAM" id="SignalP"/>
    </source>
</evidence>
<dbReference type="Pfam" id="PF07686">
    <property type="entry name" value="V-set"/>
    <property type="match status" value="1"/>
</dbReference>
<evidence type="ECO:0000256" key="4">
    <source>
        <dbReference type="ARBA" id="ARBA00022989"/>
    </source>
</evidence>
<keyword evidence="3 10" id="KW-0732">Signal</keyword>
<dbReference type="GO" id="GO:1903037">
    <property type="term" value="P:regulation of leukocyte cell-cell adhesion"/>
    <property type="evidence" value="ECO:0007669"/>
    <property type="project" value="UniProtKB-ARBA"/>
</dbReference>
<dbReference type="InterPro" id="IPR036179">
    <property type="entry name" value="Ig-like_dom_sf"/>
</dbReference>
<keyword evidence="7" id="KW-0325">Glycoprotein</keyword>
<sequence>MQLVQLSVLFLVLTHFCWGQYTMVTRSQVVMAPVGSDITLPCHVEPAADLREQVVEWARLDLTPPYVHIRRDGLDLLINQNPLYLGRTALSECWLQKGDLSLSLSRVKLSDEGTYRCFLPRTNTEAQVTLRVVSVAPLSISVEKDPSGSVVLRCESVGWSPEPELQWLDSEGTVVLRAEAQRGSDDLFSVSSRLTVQQTQGNTFTCRVQHQPSGASREARLHISGESSLHRFVFLWPMILKKKV</sequence>
<keyword evidence="6" id="KW-1015">Disulfide bond</keyword>
<dbReference type="PROSITE" id="PS00290">
    <property type="entry name" value="IG_MHC"/>
    <property type="match status" value="1"/>
</dbReference>
<dbReference type="Pfam" id="PF22705">
    <property type="entry name" value="C2-set_3"/>
    <property type="match status" value="1"/>
</dbReference>
<dbReference type="InterPro" id="IPR013106">
    <property type="entry name" value="Ig_V-set"/>
</dbReference>
<evidence type="ECO:0000313" key="12">
    <source>
        <dbReference type="EMBL" id="CAL1590979.1"/>
    </source>
</evidence>
<feature type="domain" description="Ig-like" evidence="11">
    <location>
        <begin position="35"/>
        <end position="129"/>
    </location>
</feature>
<evidence type="ECO:0000256" key="3">
    <source>
        <dbReference type="ARBA" id="ARBA00022729"/>
    </source>
</evidence>
<dbReference type="EMBL" id="OZ035841">
    <property type="protein sequence ID" value="CAL1590979.1"/>
    <property type="molecule type" value="Genomic_DNA"/>
</dbReference>
<evidence type="ECO:0000256" key="8">
    <source>
        <dbReference type="ARBA" id="ARBA00023319"/>
    </source>
</evidence>
<gene>
    <name evidence="12" type="ORF">KC01_LOCUS20401</name>
</gene>
<dbReference type="GO" id="GO:0009897">
    <property type="term" value="C:external side of plasma membrane"/>
    <property type="evidence" value="ECO:0007669"/>
    <property type="project" value="TreeGrafter"/>
</dbReference>